<dbReference type="Pfam" id="PF06445">
    <property type="entry name" value="GyrI-like"/>
    <property type="match status" value="1"/>
</dbReference>
<dbReference type="PROSITE" id="PS00552">
    <property type="entry name" value="HTH_MERR_1"/>
    <property type="match status" value="1"/>
</dbReference>
<name>A0A7V7RHI5_9BACI</name>
<dbReference type="GO" id="GO:0003677">
    <property type="term" value="F:DNA binding"/>
    <property type="evidence" value="ECO:0007669"/>
    <property type="project" value="UniProtKB-KW"/>
</dbReference>
<dbReference type="InterPro" id="IPR047057">
    <property type="entry name" value="MerR_fam"/>
</dbReference>
<evidence type="ECO:0000259" key="2">
    <source>
        <dbReference type="PROSITE" id="PS50937"/>
    </source>
</evidence>
<organism evidence="3 4">
    <name type="scientific">Bacillus mesophilum</name>
    <dbReference type="NCBI Taxonomy" id="1071718"/>
    <lineage>
        <taxon>Bacteria</taxon>
        <taxon>Bacillati</taxon>
        <taxon>Bacillota</taxon>
        <taxon>Bacilli</taxon>
        <taxon>Bacillales</taxon>
        <taxon>Bacillaceae</taxon>
        <taxon>Bacillus</taxon>
    </lineage>
</organism>
<dbReference type="GO" id="GO:0003700">
    <property type="term" value="F:DNA-binding transcription factor activity"/>
    <property type="evidence" value="ECO:0007669"/>
    <property type="project" value="InterPro"/>
</dbReference>
<dbReference type="RefSeq" id="WP_151576192.1">
    <property type="nucleotide sequence ID" value="NZ_WBOT01000016.1"/>
</dbReference>
<protein>
    <submittedName>
        <fullName evidence="3">MerR family transcriptional regulator</fullName>
    </submittedName>
</protein>
<dbReference type="SMART" id="SM00422">
    <property type="entry name" value="HTH_MERR"/>
    <property type="match status" value="1"/>
</dbReference>
<dbReference type="InterPro" id="IPR009061">
    <property type="entry name" value="DNA-bd_dom_put_sf"/>
</dbReference>
<dbReference type="InterPro" id="IPR029442">
    <property type="entry name" value="GyrI-like"/>
</dbReference>
<accession>A0A7V7RHI5</accession>
<dbReference type="Gene3D" id="1.10.1660.10">
    <property type="match status" value="1"/>
</dbReference>
<keyword evidence="1" id="KW-0238">DNA-binding</keyword>
<comment type="caution">
    <text evidence="3">The sequence shown here is derived from an EMBL/GenBank/DDBJ whole genome shotgun (WGS) entry which is preliminary data.</text>
</comment>
<dbReference type="PANTHER" id="PTHR30204">
    <property type="entry name" value="REDOX-CYCLING DRUG-SENSING TRANSCRIPTIONAL ACTIVATOR SOXR"/>
    <property type="match status" value="1"/>
</dbReference>
<sequence length="269" mass="31276">MDHLFSTGVFARMCNVTKQTLFHYDDIGLLKPHHKDNKGYRYYSYKQFDTMYVIESLKEIEMSLSEIKVFMENTTPELMVKMFSAKSVTLQKKIDNLIRIQKVIEQKISITESANETDFSSITLEEVNEEYLYLSEPILDSSSKHLAEIIADFYHVCSNKFNEGFSIGMMIGKEQLLQGDFDIYKYLYTKISSESIESKVYRKIENKQVIGYHVGSYESLGETYSNLLAYIDKNQYSISNYGYEEYILDAISVNDSNQYVTKIIIPVEI</sequence>
<dbReference type="SUPFAM" id="SSF55136">
    <property type="entry name" value="Probable bacterial effector-binding domain"/>
    <property type="match status" value="1"/>
</dbReference>
<dbReference type="InterPro" id="IPR011256">
    <property type="entry name" value="Reg_factor_effector_dom_sf"/>
</dbReference>
<dbReference type="Gene3D" id="3.20.80.10">
    <property type="entry name" value="Regulatory factor, effector binding domain"/>
    <property type="match status" value="1"/>
</dbReference>
<proteinExistence type="predicted"/>
<keyword evidence="4" id="KW-1185">Reference proteome</keyword>
<gene>
    <name evidence="3" type="ORF">F7732_22280</name>
</gene>
<dbReference type="Pfam" id="PF13411">
    <property type="entry name" value="MerR_1"/>
    <property type="match status" value="1"/>
</dbReference>
<dbReference type="PROSITE" id="PS50937">
    <property type="entry name" value="HTH_MERR_2"/>
    <property type="match status" value="1"/>
</dbReference>
<dbReference type="InterPro" id="IPR000551">
    <property type="entry name" value="MerR-type_HTH_dom"/>
</dbReference>
<dbReference type="PANTHER" id="PTHR30204:SF85">
    <property type="entry name" value="MULTIDRUG-EFFLUX TRANSPORTER 2 REGULATOR"/>
    <property type="match status" value="1"/>
</dbReference>
<evidence type="ECO:0000313" key="3">
    <source>
        <dbReference type="EMBL" id="KAB2328900.1"/>
    </source>
</evidence>
<dbReference type="Proteomes" id="UP000441354">
    <property type="component" value="Unassembled WGS sequence"/>
</dbReference>
<evidence type="ECO:0000256" key="1">
    <source>
        <dbReference type="ARBA" id="ARBA00023125"/>
    </source>
</evidence>
<dbReference type="OrthoDB" id="9773308at2"/>
<evidence type="ECO:0000313" key="4">
    <source>
        <dbReference type="Proteomes" id="UP000441354"/>
    </source>
</evidence>
<dbReference type="SUPFAM" id="SSF46955">
    <property type="entry name" value="Putative DNA-binding domain"/>
    <property type="match status" value="1"/>
</dbReference>
<dbReference type="EMBL" id="WBOT01000016">
    <property type="protein sequence ID" value="KAB2328900.1"/>
    <property type="molecule type" value="Genomic_DNA"/>
</dbReference>
<dbReference type="AlphaFoldDB" id="A0A7V7RHI5"/>
<reference evidence="3 4" key="1">
    <citation type="journal article" date="2014" name="Arch. Microbiol.">
        <title>Bacillus mesophilum sp. nov., strain IITR-54T, a novel 4-chlorobiphenyl dechlorinating bacterium.</title>
        <authorList>
            <person name="Manickam N."/>
            <person name="Singh N.K."/>
            <person name="Bajaj A."/>
            <person name="Kumar R.M."/>
            <person name="Kaur G."/>
            <person name="Kaur N."/>
            <person name="Bala M."/>
            <person name="Kumar A."/>
            <person name="Mayilraj S."/>
        </authorList>
    </citation>
    <scope>NUCLEOTIDE SEQUENCE [LARGE SCALE GENOMIC DNA]</scope>
    <source>
        <strain evidence="3 4">IITR-54</strain>
    </source>
</reference>
<feature type="domain" description="HTH merR-type" evidence="2">
    <location>
        <begin position="4"/>
        <end position="73"/>
    </location>
</feature>